<dbReference type="PANTHER" id="PTHR39200:SF1">
    <property type="entry name" value="AUTO-TRANSPORTER ADHESIN HEAD GIN DOMAIN-CONTAINING PROTEIN-RELATED"/>
    <property type="match status" value="1"/>
</dbReference>
<keyword evidence="4" id="KW-1185">Reference proteome</keyword>
<dbReference type="RefSeq" id="WP_318351271.1">
    <property type="nucleotide sequence ID" value="NZ_AP018694.1"/>
</dbReference>
<evidence type="ECO:0000313" key="3">
    <source>
        <dbReference type="EMBL" id="BBE18359.1"/>
    </source>
</evidence>
<gene>
    <name evidence="3" type="ORF">AQPE_2521</name>
</gene>
<feature type="region of interest" description="Disordered" evidence="1">
    <location>
        <begin position="217"/>
        <end position="240"/>
    </location>
</feature>
<feature type="compositionally biased region" description="Polar residues" evidence="1">
    <location>
        <begin position="227"/>
        <end position="240"/>
    </location>
</feature>
<accession>A0A5K7SA66</accession>
<dbReference type="AlphaFoldDB" id="A0A5K7SA66"/>
<evidence type="ECO:0000313" key="4">
    <source>
        <dbReference type="Proteomes" id="UP001193389"/>
    </source>
</evidence>
<evidence type="ECO:0000259" key="2">
    <source>
        <dbReference type="Pfam" id="PF10988"/>
    </source>
</evidence>
<dbReference type="PANTHER" id="PTHR39200">
    <property type="entry name" value="HYPOTHETICAL EXPORTED PROTEIN"/>
    <property type="match status" value="1"/>
</dbReference>
<organism evidence="3 4">
    <name type="scientific">Aquipluma nitroreducens</name>
    <dbReference type="NCBI Taxonomy" id="2010828"/>
    <lineage>
        <taxon>Bacteria</taxon>
        <taxon>Pseudomonadati</taxon>
        <taxon>Bacteroidota</taxon>
        <taxon>Bacteroidia</taxon>
        <taxon>Marinilabiliales</taxon>
        <taxon>Prolixibacteraceae</taxon>
        <taxon>Aquipluma</taxon>
    </lineage>
</organism>
<sequence>MKTKHIQLIGIFAFLTLFLSSCWFMGPSVKGNGNVTEEVRQVGEFDQIQVSRGMNVYVTQGSPEKVVVIADNNLHEVIETKVEGGILKVYVNENVRWAKEKKVMVTVEKLSGVKTSSGSNVWSQNQIMAENLELSASSGANLTMDVNAKYLKADCSSGANIKLSGLAKEADLETSSGANLKGEELKADNCKMRASSGGNVSSTVNGRLEAKASSGGNVVYFGEPTETDVNTSSGGNIHKK</sequence>
<evidence type="ECO:0000256" key="1">
    <source>
        <dbReference type="SAM" id="MobiDB-lite"/>
    </source>
</evidence>
<dbReference type="Gene3D" id="2.160.20.120">
    <property type="match status" value="1"/>
</dbReference>
<dbReference type="PROSITE" id="PS51257">
    <property type="entry name" value="PROKAR_LIPOPROTEIN"/>
    <property type="match status" value="1"/>
</dbReference>
<protein>
    <recommendedName>
        <fullName evidence="2">Putative auto-transporter adhesin head GIN domain-containing protein</fullName>
    </recommendedName>
</protein>
<dbReference type="InterPro" id="IPR021255">
    <property type="entry name" value="DUF2807"/>
</dbReference>
<dbReference type="Proteomes" id="UP001193389">
    <property type="component" value="Chromosome"/>
</dbReference>
<feature type="domain" description="Putative auto-transporter adhesin head GIN" evidence="2">
    <location>
        <begin position="44"/>
        <end position="224"/>
    </location>
</feature>
<dbReference type="EMBL" id="AP018694">
    <property type="protein sequence ID" value="BBE18359.1"/>
    <property type="molecule type" value="Genomic_DNA"/>
</dbReference>
<name>A0A5K7SA66_9BACT</name>
<reference evidence="3" key="1">
    <citation type="journal article" date="2020" name="Int. J. Syst. Evol. Microbiol.">
        <title>Aquipluma nitroreducens gen. nov. sp. nov., a novel facultatively anaerobic bacterium isolated from a freshwater lake.</title>
        <authorList>
            <person name="Watanabe M."/>
            <person name="Kojima H."/>
            <person name="Fukui M."/>
        </authorList>
    </citation>
    <scope>NUCLEOTIDE SEQUENCE</scope>
    <source>
        <strain evidence="3">MeG22</strain>
    </source>
</reference>
<dbReference type="Pfam" id="PF10988">
    <property type="entry name" value="DUF2807"/>
    <property type="match status" value="1"/>
</dbReference>
<proteinExistence type="predicted"/>
<dbReference type="KEGG" id="anf:AQPE_2521"/>